<keyword evidence="4 6" id="KW-1133">Transmembrane helix</keyword>
<dbReference type="Proteomes" id="UP000253303">
    <property type="component" value="Unassembled WGS sequence"/>
</dbReference>
<dbReference type="GO" id="GO:0005886">
    <property type="term" value="C:plasma membrane"/>
    <property type="evidence" value="ECO:0007669"/>
    <property type="project" value="UniProtKB-SubCell"/>
</dbReference>
<evidence type="ECO:0000259" key="7">
    <source>
        <dbReference type="Pfam" id="PF00482"/>
    </source>
</evidence>
<dbReference type="PANTHER" id="PTHR35007:SF3">
    <property type="entry name" value="POSSIBLE CONSERVED ALANINE RICH MEMBRANE PROTEIN"/>
    <property type="match status" value="1"/>
</dbReference>
<dbReference type="InterPro" id="IPR018076">
    <property type="entry name" value="T2SS_GspF_dom"/>
</dbReference>
<proteinExistence type="predicted"/>
<name>A0A366LKG2_9ACTN</name>
<comment type="subcellular location">
    <subcellularLocation>
        <location evidence="1">Cell membrane</location>
        <topology evidence="1">Multi-pass membrane protein</topology>
    </subcellularLocation>
</comment>
<evidence type="ECO:0000313" key="9">
    <source>
        <dbReference type="Proteomes" id="UP000253303"/>
    </source>
</evidence>
<sequence length="279" mass="30151">MITWLAALAGALLVAGPLVAVAGFRAMPPIRLPRPARLRLPAISRLQLVCALLAFAASWWLTGWPVTAVGAAVAVVTLPRMLAGRDVVRQVQRLEALEAWTRYLADVLGGSAGLEEALQSSAQDPPPPIATEVRALARRLAFRVPTEQALRAFADDLNDPIGDMIAAALILACRARGKGLREVLRDLARTVAKDIAARREIDAERATHRTTARWVVGALLGYSGFALFNQEYVAPFGSLSGQLVLAVVIMLYAGAFTWLHRLSCPPKRHRFLNAEAGTR</sequence>
<dbReference type="AlphaFoldDB" id="A0A366LKG2"/>
<accession>A0A366LKG2</accession>
<evidence type="ECO:0000256" key="2">
    <source>
        <dbReference type="ARBA" id="ARBA00022475"/>
    </source>
</evidence>
<evidence type="ECO:0000256" key="1">
    <source>
        <dbReference type="ARBA" id="ARBA00004651"/>
    </source>
</evidence>
<comment type="caution">
    <text evidence="8">The sequence shown here is derived from an EMBL/GenBank/DDBJ whole genome shotgun (WGS) entry which is preliminary data.</text>
</comment>
<organism evidence="8 9">
    <name type="scientific">Spongiactinospora rosea</name>
    <dbReference type="NCBI Taxonomy" id="2248750"/>
    <lineage>
        <taxon>Bacteria</taxon>
        <taxon>Bacillati</taxon>
        <taxon>Actinomycetota</taxon>
        <taxon>Actinomycetes</taxon>
        <taxon>Streptosporangiales</taxon>
        <taxon>Streptosporangiaceae</taxon>
        <taxon>Spongiactinospora</taxon>
    </lineage>
</organism>
<dbReference type="OrthoDB" id="5243396at2"/>
<evidence type="ECO:0000256" key="5">
    <source>
        <dbReference type="ARBA" id="ARBA00023136"/>
    </source>
</evidence>
<feature type="domain" description="Type II secretion system protein GspF" evidence="7">
    <location>
        <begin position="100"/>
        <end position="224"/>
    </location>
</feature>
<evidence type="ECO:0000256" key="3">
    <source>
        <dbReference type="ARBA" id="ARBA00022692"/>
    </source>
</evidence>
<gene>
    <name evidence="8" type="ORF">DP939_43115</name>
</gene>
<feature type="transmembrane region" description="Helical" evidence="6">
    <location>
        <begin position="240"/>
        <end position="259"/>
    </location>
</feature>
<dbReference type="Pfam" id="PF00482">
    <property type="entry name" value="T2SSF"/>
    <property type="match status" value="1"/>
</dbReference>
<keyword evidence="9" id="KW-1185">Reference proteome</keyword>
<keyword evidence="2" id="KW-1003">Cell membrane</keyword>
<reference evidence="8 9" key="1">
    <citation type="submission" date="2018-06" db="EMBL/GenBank/DDBJ databases">
        <title>Sphaerisporangium craniellae sp. nov., isolated from a marine sponge in the South China Sea.</title>
        <authorList>
            <person name="Li L."/>
        </authorList>
    </citation>
    <scope>NUCLEOTIDE SEQUENCE [LARGE SCALE GENOMIC DNA]</scope>
    <source>
        <strain evidence="8 9">LHW63015</strain>
    </source>
</reference>
<keyword evidence="3 6" id="KW-0812">Transmembrane</keyword>
<dbReference type="RefSeq" id="WP_113986629.1">
    <property type="nucleotide sequence ID" value="NZ_QMEY01000041.1"/>
</dbReference>
<dbReference type="EMBL" id="QMEY01000041">
    <property type="protein sequence ID" value="RBQ13973.1"/>
    <property type="molecule type" value="Genomic_DNA"/>
</dbReference>
<evidence type="ECO:0000256" key="4">
    <source>
        <dbReference type="ARBA" id="ARBA00022989"/>
    </source>
</evidence>
<feature type="transmembrane region" description="Helical" evidence="6">
    <location>
        <begin position="46"/>
        <end position="76"/>
    </location>
</feature>
<dbReference type="PANTHER" id="PTHR35007">
    <property type="entry name" value="INTEGRAL MEMBRANE PROTEIN-RELATED"/>
    <property type="match status" value="1"/>
</dbReference>
<protein>
    <recommendedName>
        <fullName evidence="7">Type II secretion system protein GspF domain-containing protein</fullName>
    </recommendedName>
</protein>
<keyword evidence="5 6" id="KW-0472">Membrane</keyword>
<evidence type="ECO:0000256" key="6">
    <source>
        <dbReference type="SAM" id="Phobius"/>
    </source>
</evidence>
<feature type="transmembrane region" description="Helical" evidence="6">
    <location>
        <begin position="211"/>
        <end position="228"/>
    </location>
</feature>
<evidence type="ECO:0000313" key="8">
    <source>
        <dbReference type="EMBL" id="RBQ13973.1"/>
    </source>
</evidence>